<name>A0A2J6RL13_HYAVF</name>
<proteinExistence type="predicted"/>
<evidence type="ECO:0008006" key="3">
    <source>
        <dbReference type="Google" id="ProtNLM"/>
    </source>
</evidence>
<protein>
    <recommendedName>
        <fullName evidence="3">Heterokaryon incompatibility domain-containing protein</fullName>
    </recommendedName>
</protein>
<evidence type="ECO:0000313" key="1">
    <source>
        <dbReference type="EMBL" id="PMD39205.1"/>
    </source>
</evidence>
<sequence>MNILFTLFGYAYLSDVPSAKENPHAPSSAFRQSKWFTRGWTLQELLAPMVVVFYDAKWVEIGTKSSLEKLVSHTTRIRSTDHREEASTAQKTSRAAMRQTTRIEDTAYCLLGLSSVNMPLLYGEGEKAFLRL</sequence>
<dbReference type="EMBL" id="KZ613947">
    <property type="protein sequence ID" value="PMD39205.1"/>
    <property type="molecule type" value="Genomic_DNA"/>
</dbReference>
<dbReference type="OrthoDB" id="674604at2759"/>
<dbReference type="Proteomes" id="UP000235786">
    <property type="component" value="Unassembled WGS sequence"/>
</dbReference>
<evidence type="ECO:0000313" key="2">
    <source>
        <dbReference type="Proteomes" id="UP000235786"/>
    </source>
</evidence>
<reference evidence="1 2" key="1">
    <citation type="submission" date="2016-04" db="EMBL/GenBank/DDBJ databases">
        <title>A degradative enzymes factory behind the ericoid mycorrhizal symbiosis.</title>
        <authorList>
            <consortium name="DOE Joint Genome Institute"/>
            <person name="Martino E."/>
            <person name="Morin E."/>
            <person name="Grelet G."/>
            <person name="Kuo A."/>
            <person name="Kohler A."/>
            <person name="Daghino S."/>
            <person name="Barry K."/>
            <person name="Choi C."/>
            <person name="Cichocki N."/>
            <person name="Clum A."/>
            <person name="Copeland A."/>
            <person name="Hainaut M."/>
            <person name="Haridas S."/>
            <person name="Labutti K."/>
            <person name="Lindquist E."/>
            <person name="Lipzen A."/>
            <person name="Khouja H.-R."/>
            <person name="Murat C."/>
            <person name="Ohm R."/>
            <person name="Olson A."/>
            <person name="Spatafora J."/>
            <person name="Veneault-Fourrey C."/>
            <person name="Henrissat B."/>
            <person name="Grigoriev I."/>
            <person name="Martin F."/>
            <person name="Perotto S."/>
        </authorList>
    </citation>
    <scope>NUCLEOTIDE SEQUENCE [LARGE SCALE GENOMIC DNA]</scope>
    <source>
        <strain evidence="1 2">F</strain>
    </source>
</reference>
<gene>
    <name evidence="1" type="ORF">L207DRAFT_567507</name>
</gene>
<keyword evidence="2" id="KW-1185">Reference proteome</keyword>
<dbReference type="AlphaFoldDB" id="A0A2J6RL13"/>
<dbReference type="STRING" id="1149755.A0A2J6RL13"/>
<dbReference type="PANTHER" id="PTHR10622">
    <property type="entry name" value="HET DOMAIN-CONTAINING PROTEIN"/>
    <property type="match status" value="1"/>
</dbReference>
<dbReference type="PANTHER" id="PTHR10622:SF10">
    <property type="entry name" value="HET DOMAIN-CONTAINING PROTEIN"/>
    <property type="match status" value="1"/>
</dbReference>
<organism evidence="1 2">
    <name type="scientific">Hyaloscypha variabilis (strain UAMH 11265 / GT02V1 / F)</name>
    <name type="common">Meliniomyces variabilis</name>
    <dbReference type="NCBI Taxonomy" id="1149755"/>
    <lineage>
        <taxon>Eukaryota</taxon>
        <taxon>Fungi</taxon>
        <taxon>Dikarya</taxon>
        <taxon>Ascomycota</taxon>
        <taxon>Pezizomycotina</taxon>
        <taxon>Leotiomycetes</taxon>
        <taxon>Helotiales</taxon>
        <taxon>Hyaloscyphaceae</taxon>
        <taxon>Hyaloscypha</taxon>
        <taxon>Hyaloscypha variabilis</taxon>
    </lineage>
</organism>
<accession>A0A2J6RL13</accession>